<feature type="chain" id="PRO_5003140065" description="Lipoprotein" evidence="1">
    <location>
        <begin position="37"/>
        <end position="209"/>
    </location>
</feature>
<keyword evidence="3" id="KW-1185">Reference proteome</keyword>
<dbReference type="Proteomes" id="UP000001299">
    <property type="component" value="Plasmid pCY186"/>
</dbReference>
<dbReference type="PROSITE" id="PS51257">
    <property type="entry name" value="PROKAR_LIPOPROTEIN"/>
    <property type="match status" value="1"/>
</dbReference>
<feature type="signal peptide" evidence="1">
    <location>
        <begin position="1"/>
        <end position="36"/>
    </location>
</feature>
<proteinExistence type="predicted"/>
<dbReference type="HOGENOM" id="CLU_1313505_0_0_9"/>
<evidence type="ECO:0000256" key="1">
    <source>
        <dbReference type="SAM" id="SignalP"/>
    </source>
</evidence>
<sequence length="209" mass="23760">MIMRIKKNNEMKKKLAVLLSGIMASFVLSGCGNAPAKDSTLTLYNDLIQKVISGEEMFSDEGMGYTFDEAEDPGYALYDIDKDGADELFITARMGDEGHTYVVYDIKGGVVTREMALNGYLPESGYWTYFFDYFIEGYSYIRGQGFVRQWELDYPWVDGIDTTIINYEGQDPRTISDDELKTLLKGHVTEPAELNWNPIKKDTNILQTK</sequence>
<evidence type="ECO:0000313" key="3">
    <source>
        <dbReference type="Proteomes" id="UP000001299"/>
    </source>
</evidence>
<accession>E0S4U4</accession>
<keyword evidence="2" id="KW-0614">Plasmid</keyword>
<dbReference type="eggNOG" id="ENOG503405R">
    <property type="taxonomic scope" value="Bacteria"/>
</dbReference>
<dbReference type="EMBL" id="CP001813">
    <property type="protein sequence ID" value="ADL36426.1"/>
    <property type="molecule type" value="Genomic_DNA"/>
</dbReference>
<gene>
    <name evidence="2" type="ordered locus">bpr_IV061</name>
</gene>
<keyword evidence="1" id="KW-0732">Signal</keyword>
<dbReference type="AlphaFoldDB" id="E0S4U4"/>
<reference evidence="2 3" key="1">
    <citation type="journal article" date="2010" name="PLoS ONE">
        <title>The glycobiome of the rumen bacterium Butyrivibrio proteoclasticus B316(T) highlights adaptation to a polysaccharide-rich environment.</title>
        <authorList>
            <person name="Kelly W.J."/>
            <person name="Leahy S.C."/>
            <person name="Altermann E."/>
            <person name="Yeoman C.J."/>
            <person name="Dunne J.C."/>
            <person name="Kong Z."/>
            <person name="Pacheco D.M."/>
            <person name="Li D."/>
            <person name="Noel S.J."/>
            <person name="Moon C.D."/>
            <person name="Cookson A.L."/>
            <person name="Attwood G.T."/>
        </authorList>
    </citation>
    <scope>NUCLEOTIDE SEQUENCE [LARGE SCALE GENOMIC DNA]</scope>
    <source>
        <strain evidence="3">ATCC 51982 / DSM 14932 / B316</strain>
        <plasmid evidence="3">Plasmid pCY186</plasmid>
    </source>
</reference>
<evidence type="ECO:0008006" key="4">
    <source>
        <dbReference type="Google" id="ProtNLM"/>
    </source>
</evidence>
<evidence type="ECO:0000313" key="2">
    <source>
        <dbReference type="EMBL" id="ADL36426.1"/>
    </source>
</evidence>
<name>E0S4U4_BUTPB</name>
<organism evidence="2 3">
    <name type="scientific">Butyrivibrio proteoclasticus (strain ATCC 51982 / DSM 14932 / B316)</name>
    <name type="common">Clostridium proteoclasticum</name>
    <dbReference type="NCBI Taxonomy" id="515622"/>
    <lineage>
        <taxon>Bacteria</taxon>
        <taxon>Bacillati</taxon>
        <taxon>Bacillota</taxon>
        <taxon>Clostridia</taxon>
        <taxon>Lachnospirales</taxon>
        <taxon>Lachnospiraceae</taxon>
        <taxon>Butyrivibrio</taxon>
    </lineage>
</organism>
<protein>
    <recommendedName>
        <fullName evidence="4">Lipoprotein</fullName>
    </recommendedName>
</protein>
<geneLocation type="plasmid" evidence="2 3">
    <name>pCY186</name>
</geneLocation>
<dbReference type="KEGG" id="bpb:bpr_IV061"/>